<dbReference type="PANTHER" id="PTHR46600">
    <property type="entry name" value="THAP DOMAIN-CONTAINING"/>
    <property type="match status" value="1"/>
</dbReference>
<dbReference type="GO" id="GO:0006357">
    <property type="term" value="P:regulation of transcription by RNA polymerase II"/>
    <property type="evidence" value="ECO:0007669"/>
    <property type="project" value="TreeGrafter"/>
</dbReference>
<dbReference type="OrthoDB" id="6621182at2759"/>
<dbReference type="InterPro" id="IPR038441">
    <property type="entry name" value="THAP_Znf_sf"/>
</dbReference>
<keyword evidence="9" id="KW-1185">Reference proteome</keyword>
<dbReference type="GO" id="GO:0003700">
    <property type="term" value="F:DNA-binding transcription factor activity"/>
    <property type="evidence" value="ECO:0007669"/>
    <property type="project" value="TreeGrafter"/>
</dbReference>
<sequence>MNKIAKSYKCCILCLKSPNKVPGLKLHRFPTDKVKINVWLNACGLEAEEYLPNRRLCSRHFDKTCYTKSGSRLKLDAIPTKYLKGQIIRPFFQLSKDKTTNDDINSTCETDQLTIQPSESETVNISNEICSINESIHKVVSPVSTHELQVVAETLKKKKNFIGKIKTPDFATPKTDRKSFILAKTHIKMQKNKIQILNQKVNSLKKELSSLKLLMSHLKQKKVLSKEAHDNILEVQPRIQRKIKNGNNQWVYKESKDTVNSD</sequence>
<organism evidence="8 9">
    <name type="scientific">Acyrthosiphon pisum</name>
    <name type="common">Pea aphid</name>
    <dbReference type="NCBI Taxonomy" id="7029"/>
    <lineage>
        <taxon>Eukaryota</taxon>
        <taxon>Metazoa</taxon>
        <taxon>Ecdysozoa</taxon>
        <taxon>Arthropoda</taxon>
        <taxon>Hexapoda</taxon>
        <taxon>Insecta</taxon>
        <taxon>Pterygota</taxon>
        <taxon>Neoptera</taxon>
        <taxon>Paraneoptera</taxon>
        <taxon>Hemiptera</taxon>
        <taxon>Sternorrhyncha</taxon>
        <taxon>Aphidomorpha</taxon>
        <taxon>Aphidoidea</taxon>
        <taxon>Aphididae</taxon>
        <taxon>Macrosiphini</taxon>
        <taxon>Acyrthosiphon</taxon>
    </lineage>
</organism>
<reference evidence="9" key="1">
    <citation type="submission" date="2010-06" db="EMBL/GenBank/DDBJ databases">
        <authorList>
            <person name="Jiang H."/>
            <person name="Abraham K."/>
            <person name="Ali S."/>
            <person name="Alsbrooks S.L."/>
            <person name="Anim B.N."/>
            <person name="Anosike U.S."/>
            <person name="Attaway T."/>
            <person name="Bandaranaike D.P."/>
            <person name="Battles P.K."/>
            <person name="Bell S.N."/>
            <person name="Bell A.V."/>
            <person name="Beltran B."/>
            <person name="Bickham C."/>
            <person name="Bustamante Y."/>
            <person name="Caleb T."/>
            <person name="Canada A."/>
            <person name="Cardenas V."/>
            <person name="Carter K."/>
            <person name="Chacko J."/>
            <person name="Chandrabose M.N."/>
            <person name="Chavez D."/>
            <person name="Chavez A."/>
            <person name="Chen L."/>
            <person name="Chu H.-S."/>
            <person name="Claassen K.J."/>
            <person name="Cockrell R."/>
            <person name="Collins M."/>
            <person name="Cooper J.A."/>
            <person name="Cree A."/>
            <person name="Curry S.M."/>
            <person name="Da Y."/>
            <person name="Dao M.D."/>
            <person name="Das B."/>
            <person name="Davila M.-L."/>
            <person name="Davy-Carroll L."/>
            <person name="Denson S."/>
            <person name="Dinh H."/>
            <person name="Ebong V.E."/>
            <person name="Edwards J.R."/>
            <person name="Egan A."/>
            <person name="El-Daye J."/>
            <person name="Escobedo L."/>
            <person name="Fernandez S."/>
            <person name="Fernando P.R."/>
            <person name="Flagg N."/>
            <person name="Forbes L.D."/>
            <person name="Fowler R.G."/>
            <person name="Fu Q."/>
            <person name="Gabisi R.A."/>
            <person name="Ganer J."/>
            <person name="Garbino Pronczuk A."/>
            <person name="Garcia R.M."/>
            <person name="Garner T."/>
            <person name="Garrett T.E."/>
            <person name="Gonzalez D.A."/>
            <person name="Hamid H."/>
            <person name="Hawkins E.S."/>
            <person name="Hirani K."/>
            <person name="Hogues M.E."/>
            <person name="Hollins B."/>
            <person name="Hsiao C.-H."/>
            <person name="Jabil R."/>
            <person name="James M.L."/>
            <person name="Jhangiani S.N."/>
            <person name="Johnson B."/>
            <person name="Johnson Q."/>
            <person name="Joshi V."/>
            <person name="Kalu J.B."/>
            <person name="Kam C."/>
            <person name="Kashfia A."/>
            <person name="Keebler J."/>
            <person name="Kisamo H."/>
            <person name="Kovar C.L."/>
            <person name="Lago L.A."/>
            <person name="Lai C.-Y."/>
            <person name="Laidlaw J."/>
            <person name="Lara F."/>
            <person name="Le T.-K."/>
            <person name="Lee S.L."/>
            <person name="Legall F.H."/>
            <person name="Lemon S.J."/>
            <person name="Lewis L.R."/>
            <person name="Li B."/>
            <person name="Liu Y."/>
            <person name="Liu Y.-S."/>
            <person name="Lopez J."/>
            <person name="Lozado R.J."/>
            <person name="Lu J."/>
            <person name="Madu R.C."/>
            <person name="Maheshwari M."/>
            <person name="Maheshwari R."/>
            <person name="Malloy K."/>
            <person name="Martinez E."/>
            <person name="Mathew T."/>
            <person name="Mercado I.C."/>
            <person name="Mercado C."/>
            <person name="Meyer B."/>
            <person name="Montgomery K."/>
            <person name="Morgan M.B."/>
            <person name="Munidasa M."/>
            <person name="Nazareth L.V."/>
            <person name="Nelson J."/>
            <person name="Ng B.M."/>
            <person name="Nguyen N.B."/>
            <person name="Nguyen P.Q."/>
            <person name="Nguyen T."/>
            <person name="Obregon M."/>
            <person name="Okwuonu G.O."/>
            <person name="Onwere C.G."/>
            <person name="Orozco G."/>
            <person name="Parra A."/>
            <person name="Patel S."/>
            <person name="Patil S."/>
            <person name="Perez A."/>
            <person name="Perez Y."/>
            <person name="Pham C."/>
            <person name="Primus E.L."/>
            <person name="Pu L.-L."/>
            <person name="Puazo M."/>
            <person name="Qin X."/>
            <person name="Quiroz J.B."/>
            <person name="Reese J."/>
            <person name="Richards S."/>
            <person name="Rives C.M."/>
            <person name="Robberts R."/>
            <person name="Ruiz S.J."/>
            <person name="Ruiz M.J."/>
            <person name="Santibanez J."/>
            <person name="Schneider B.W."/>
            <person name="Sisson I."/>
            <person name="Smith M."/>
            <person name="Sodergren E."/>
            <person name="Song X.-Z."/>
            <person name="Song B.B."/>
            <person name="Summersgill H."/>
            <person name="Thelus R."/>
            <person name="Thornton R.D."/>
            <person name="Trejos Z.Y."/>
            <person name="Usmani K."/>
            <person name="Vattathil S."/>
            <person name="Villasana D."/>
            <person name="Walker D.L."/>
            <person name="Wang S."/>
            <person name="Wang K."/>
            <person name="White C.S."/>
            <person name="Williams A.C."/>
            <person name="Williamson J."/>
            <person name="Wilson K."/>
            <person name="Woghiren I.O."/>
            <person name="Woodworth J.R."/>
            <person name="Worley K.C."/>
            <person name="Wright R.A."/>
            <person name="Wu W."/>
            <person name="Young L."/>
            <person name="Zhang L."/>
            <person name="Zhang J."/>
            <person name="Zhu Y."/>
            <person name="Muzny D.M."/>
            <person name="Weinstock G."/>
            <person name="Gibbs R.A."/>
        </authorList>
    </citation>
    <scope>NUCLEOTIDE SEQUENCE [LARGE SCALE GENOMIC DNA]</scope>
    <source>
        <strain evidence="9">LSR1</strain>
    </source>
</reference>
<dbReference type="GO" id="GO:0008270">
    <property type="term" value="F:zinc ion binding"/>
    <property type="evidence" value="ECO:0007669"/>
    <property type="project" value="UniProtKB-KW"/>
</dbReference>
<protein>
    <recommendedName>
        <fullName evidence="7">THAP-type domain-containing protein</fullName>
    </recommendedName>
</protein>
<dbReference type="InterPro" id="IPR006612">
    <property type="entry name" value="THAP_Znf"/>
</dbReference>
<dbReference type="GO" id="GO:0000978">
    <property type="term" value="F:RNA polymerase II cis-regulatory region sequence-specific DNA binding"/>
    <property type="evidence" value="ECO:0007669"/>
    <property type="project" value="TreeGrafter"/>
</dbReference>
<dbReference type="Proteomes" id="UP000007819">
    <property type="component" value="Chromosome A3"/>
</dbReference>
<dbReference type="GO" id="GO:0005634">
    <property type="term" value="C:nucleus"/>
    <property type="evidence" value="ECO:0007669"/>
    <property type="project" value="TreeGrafter"/>
</dbReference>
<feature type="domain" description="THAP-type" evidence="7">
    <location>
        <begin position="4"/>
        <end position="82"/>
    </location>
</feature>
<name>A0A8R2NVE9_ACYPI</name>
<dbReference type="SUPFAM" id="SSF57716">
    <property type="entry name" value="Glucocorticoid receptor-like (DNA-binding domain)"/>
    <property type="match status" value="1"/>
</dbReference>
<feature type="coiled-coil region" evidence="6">
    <location>
        <begin position="187"/>
        <end position="221"/>
    </location>
</feature>
<evidence type="ECO:0000256" key="6">
    <source>
        <dbReference type="SAM" id="Coils"/>
    </source>
</evidence>
<dbReference type="RefSeq" id="XP_029347681.1">
    <property type="nucleotide sequence ID" value="XM_029491821.1"/>
</dbReference>
<dbReference type="InterPro" id="IPR026516">
    <property type="entry name" value="THAP1/10"/>
</dbReference>
<dbReference type="AlphaFoldDB" id="A0A8R2NVE9"/>
<evidence type="ECO:0000313" key="8">
    <source>
        <dbReference type="EnsemblMetazoa" id="XP_029347681.1"/>
    </source>
</evidence>
<dbReference type="PROSITE" id="PS50950">
    <property type="entry name" value="ZF_THAP"/>
    <property type="match status" value="1"/>
</dbReference>
<proteinExistence type="predicted"/>
<keyword evidence="3" id="KW-0862">Zinc</keyword>
<reference evidence="8" key="2">
    <citation type="submission" date="2022-06" db="UniProtKB">
        <authorList>
            <consortium name="EnsemblMetazoa"/>
        </authorList>
    </citation>
    <scope>IDENTIFICATION</scope>
</reference>
<keyword evidence="1" id="KW-0479">Metal-binding</keyword>
<evidence type="ECO:0000256" key="3">
    <source>
        <dbReference type="ARBA" id="ARBA00022833"/>
    </source>
</evidence>
<dbReference type="SMART" id="SM00692">
    <property type="entry name" value="DM3"/>
    <property type="match status" value="1"/>
</dbReference>
<keyword evidence="6" id="KW-0175">Coiled coil</keyword>
<evidence type="ECO:0000313" key="9">
    <source>
        <dbReference type="Proteomes" id="UP000007819"/>
    </source>
</evidence>
<dbReference type="KEGG" id="api:115034511"/>
<evidence type="ECO:0000256" key="1">
    <source>
        <dbReference type="ARBA" id="ARBA00022723"/>
    </source>
</evidence>
<keyword evidence="4 5" id="KW-0238">DNA-binding</keyword>
<dbReference type="Gene3D" id="6.20.210.20">
    <property type="entry name" value="THAP domain"/>
    <property type="match status" value="1"/>
</dbReference>
<dbReference type="EnsemblMetazoa" id="XM_029491821.1">
    <property type="protein sequence ID" value="XP_029347681.1"/>
    <property type="gene ID" value="LOC115034511"/>
</dbReference>
<accession>A0A8R2NVE9</accession>
<dbReference type="Pfam" id="PF05485">
    <property type="entry name" value="THAP"/>
    <property type="match status" value="1"/>
</dbReference>
<dbReference type="GeneID" id="115034511"/>
<evidence type="ECO:0000256" key="5">
    <source>
        <dbReference type="PROSITE-ProRule" id="PRU00309"/>
    </source>
</evidence>
<evidence type="ECO:0000256" key="2">
    <source>
        <dbReference type="ARBA" id="ARBA00022771"/>
    </source>
</evidence>
<evidence type="ECO:0000256" key="4">
    <source>
        <dbReference type="ARBA" id="ARBA00023125"/>
    </source>
</evidence>
<evidence type="ECO:0000259" key="7">
    <source>
        <dbReference type="PROSITE" id="PS50950"/>
    </source>
</evidence>
<dbReference type="PANTHER" id="PTHR46600:SF7">
    <property type="entry name" value="SI:DKEY-228B2.6-RELATED"/>
    <property type="match status" value="1"/>
</dbReference>
<dbReference type="SMART" id="SM00980">
    <property type="entry name" value="THAP"/>
    <property type="match status" value="1"/>
</dbReference>
<keyword evidence="2 5" id="KW-0863">Zinc-finger</keyword>